<feature type="transmembrane region" description="Helical" evidence="1">
    <location>
        <begin position="425"/>
        <end position="447"/>
    </location>
</feature>
<feature type="transmembrane region" description="Helical" evidence="1">
    <location>
        <begin position="187"/>
        <end position="207"/>
    </location>
</feature>
<comment type="caution">
    <text evidence="2">The sequence shown here is derived from an EMBL/GenBank/DDBJ whole genome shotgun (WGS) entry which is preliminary data.</text>
</comment>
<feature type="transmembrane region" description="Helical" evidence="1">
    <location>
        <begin position="249"/>
        <end position="267"/>
    </location>
</feature>
<dbReference type="Pfam" id="PF13347">
    <property type="entry name" value="MFS_2"/>
    <property type="match status" value="1"/>
</dbReference>
<evidence type="ECO:0000313" key="3">
    <source>
        <dbReference type="Proteomes" id="UP000032483"/>
    </source>
</evidence>
<keyword evidence="3" id="KW-1185">Reference proteome</keyword>
<dbReference type="Proteomes" id="UP000032483">
    <property type="component" value="Unassembled WGS sequence"/>
</dbReference>
<feature type="transmembrane region" description="Helical" evidence="1">
    <location>
        <begin position="110"/>
        <end position="134"/>
    </location>
</feature>
<gene>
    <name evidence="2" type="ORF">TQ39_14805</name>
</gene>
<feature type="transmembrane region" description="Helical" evidence="1">
    <location>
        <begin position="279"/>
        <end position="296"/>
    </location>
</feature>
<name>A0A0D8IW75_9FIRM</name>
<dbReference type="SUPFAM" id="SSF103473">
    <property type="entry name" value="MFS general substrate transporter"/>
    <property type="match status" value="1"/>
</dbReference>
<protein>
    <recommendedName>
        <fullName evidence="4">MFS transporter</fullName>
    </recommendedName>
</protein>
<feature type="transmembrane region" description="Helical" evidence="1">
    <location>
        <begin position="392"/>
        <end position="413"/>
    </location>
</feature>
<evidence type="ECO:0000313" key="2">
    <source>
        <dbReference type="EMBL" id="KJF38965.1"/>
    </source>
</evidence>
<evidence type="ECO:0000256" key="1">
    <source>
        <dbReference type="SAM" id="Phobius"/>
    </source>
</evidence>
<feature type="transmembrane region" description="Helical" evidence="1">
    <location>
        <begin position="84"/>
        <end position="104"/>
    </location>
</feature>
<reference evidence="2" key="1">
    <citation type="submission" date="2015-02" db="EMBL/GenBank/DDBJ databases">
        <title>A novel member of the family Ruminococcaceae isolated from human feces.</title>
        <authorList>
            <person name="Shkoporov A.N."/>
            <person name="Chaplin A.V."/>
            <person name="Motuzova O.V."/>
            <person name="Kafarskaia L.I."/>
            <person name="Khokhlova E.V."/>
            <person name="Efimov B.A."/>
        </authorList>
    </citation>
    <scope>NUCLEOTIDE SEQUENCE [LARGE SCALE GENOMIC DNA]</scope>
    <source>
        <strain evidence="2">585-1</strain>
    </source>
</reference>
<proteinExistence type="predicted"/>
<organism evidence="2 3">
    <name type="scientific">Ruthenibacterium lactatiformans</name>
    <dbReference type="NCBI Taxonomy" id="1550024"/>
    <lineage>
        <taxon>Bacteria</taxon>
        <taxon>Bacillati</taxon>
        <taxon>Bacillota</taxon>
        <taxon>Clostridia</taxon>
        <taxon>Eubacteriales</taxon>
        <taxon>Oscillospiraceae</taxon>
        <taxon>Ruthenibacterium</taxon>
    </lineage>
</organism>
<accession>A0A0D8IW75</accession>
<feature type="transmembrane region" description="Helical" evidence="1">
    <location>
        <begin position="308"/>
        <end position="325"/>
    </location>
</feature>
<dbReference type="EMBL" id="JXXK01000026">
    <property type="protein sequence ID" value="KJF38965.1"/>
    <property type="molecule type" value="Genomic_DNA"/>
</dbReference>
<dbReference type="GeneID" id="42857831"/>
<feature type="transmembrane region" description="Helical" evidence="1">
    <location>
        <begin position="331"/>
        <end position="351"/>
    </location>
</feature>
<evidence type="ECO:0008006" key="4">
    <source>
        <dbReference type="Google" id="ProtNLM"/>
    </source>
</evidence>
<dbReference type="Gene3D" id="1.20.1250.20">
    <property type="entry name" value="MFS general substrate transporter like domains"/>
    <property type="match status" value="1"/>
</dbReference>
<dbReference type="AlphaFoldDB" id="A0A0D8IW75"/>
<feature type="transmembrane region" description="Helical" evidence="1">
    <location>
        <begin position="42"/>
        <end position="64"/>
    </location>
</feature>
<dbReference type="InterPro" id="IPR036259">
    <property type="entry name" value="MFS_trans_sf"/>
</dbReference>
<keyword evidence="1" id="KW-0812">Transmembrane</keyword>
<keyword evidence="1" id="KW-1133">Transmembrane helix</keyword>
<sequence>MSASALTKDTAGWRLAGWPCHQTASSVIGAAMGFMSYLAADGYGILVFTAGLIATYTRLFDALIDPFLALITDRVNTRFGRLRVLTIVGRAIQVLCLFALFFWFLGSGPVVFTVICCIYYVGASICAIATHTGNAIITTDPKRRPILYRWLMIFSTVISTLISVYMSKVLFPKYRGLTIGAFQELCLTSLLVVLVLEIIALVAISPMDRPEMFPKKKSGGNVNLKDTFNVLVKNRALQMYLVAAVSDKIASRASTEAVVTTLLWGILINNYEWSGNLSMIQLPFTIFILFVGSYLGGKYGAKKTCIQWTTINMVLTGAMLLLFVVTDPTNITKAFLPTAIFVVLFIARMCANTVLSATTQSMIPDIVDYELSRSGAFVPGVIGTLQSLIDELFSSVSSTIVAFCVTMIGYVSTQPQPGDASSPQLFWMTMFVWLGLPVIGWICNYIAMAFYPLSREKMVEVQEKNAAFRAEQKVQSESAAK</sequence>
<keyword evidence="1" id="KW-0472">Membrane</keyword>
<feature type="transmembrane region" description="Helical" evidence="1">
    <location>
        <begin position="146"/>
        <end position="167"/>
    </location>
</feature>
<dbReference type="RefSeq" id="WP_050006075.1">
    <property type="nucleotide sequence ID" value="NZ_JXXK01000026.1"/>
</dbReference>